<dbReference type="AlphaFoldDB" id="A0A6H9ZCU2"/>
<dbReference type="GO" id="GO:0016987">
    <property type="term" value="F:sigma factor activity"/>
    <property type="evidence" value="ECO:0007669"/>
    <property type="project" value="UniProtKB-KW"/>
</dbReference>
<dbReference type="Gene3D" id="1.10.10.10">
    <property type="entry name" value="Winged helix-like DNA-binding domain superfamily/Winged helix DNA-binding domain"/>
    <property type="match status" value="1"/>
</dbReference>
<name>A0A6H9ZCU2_9ACTN</name>
<dbReference type="Gene3D" id="3.10.450.50">
    <property type="match status" value="1"/>
</dbReference>
<keyword evidence="8" id="KW-1185">Reference proteome</keyword>
<sequence length="252" mass="27097">MLPLPSGLADRNEPGESSAWLPDNGGPSATRGTTSEAEQADPATIVASRDHRKRALLIAWDQLSPRQRAVLILHDVLAWQAVEIADLLGTSGTAVHSMLSRARARLAQGSPAKAEPTKAKAAATNLRDAVRQRLLDEYAVAFEVGDVSALVRLLTDDAVCERTSSEIVNVGRDDIRRFLPHCPAIGECRMVPISVNGKPGFGVYRADADGVYRAYTIDILTATAAGIQAIEVLEDRSLFAVFGLPQIHRTDP</sequence>
<dbReference type="InterPro" id="IPR032710">
    <property type="entry name" value="NTF2-like_dom_sf"/>
</dbReference>
<keyword evidence="2" id="KW-0805">Transcription regulation</keyword>
<dbReference type="InterPro" id="IPR013324">
    <property type="entry name" value="RNA_pol_sigma_r3/r4-like"/>
</dbReference>
<dbReference type="SUPFAM" id="SSF54427">
    <property type="entry name" value="NTF2-like"/>
    <property type="match status" value="1"/>
</dbReference>
<comment type="similarity">
    <text evidence="1">Belongs to the sigma-70 factor family. ECF subfamily.</text>
</comment>
<dbReference type="PANTHER" id="PTHR30173:SF36">
    <property type="entry name" value="ECF RNA POLYMERASE SIGMA FACTOR SIGJ"/>
    <property type="match status" value="1"/>
</dbReference>
<dbReference type="Proteomes" id="UP000468735">
    <property type="component" value="Unassembled WGS sequence"/>
</dbReference>
<dbReference type="GO" id="GO:0003677">
    <property type="term" value="F:DNA binding"/>
    <property type="evidence" value="ECO:0007669"/>
    <property type="project" value="InterPro"/>
</dbReference>
<feature type="domain" description="RNA polymerase sigma factor 70 region 4 type 2" evidence="6">
    <location>
        <begin position="61"/>
        <end position="106"/>
    </location>
</feature>
<dbReference type="InterPro" id="IPR013249">
    <property type="entry name" value="RNA_pol_sigma70_r4_t2"/>
</dbReference>
<protein>
    <submittedName>
        <fullName evidence="7">RNA polymerase subunit sigma-70</fullName>
        <ecNumber evidence="7">2.7.7.6</ecNumber>
    </submittedName>
</protein>
<dbReference type="OrthoDB" id="3500555at2"/>
<evidence type="ECO:0000256" key="2">
    <source>
        <dbReference type="ARBA" id="ARBA00023015"/>
    </source>
</evidence>
<keyword evidence="3" id="KW-0731">Sigma factor</keyword>
<accession>A0A6H9ZCU2</accession>
<evidence type="ECO:0000256" key="5">
    <source>
        <dbReference type="SAM" id="MobiDB-lite"/>
    </source>
</evidence>
<keyword evidence="7" id="KW-0808">Transferase</keyword>
<dbReference type="EMBL" id="WBMT01000001">
    <property type="protein sequence ID" value="KAB2352369.1"/>
    <property type="molecule type" value="Genomic_DNA"/>
</dbReference>
<dbReference type="Pfam" id="PF08281">
    <property type="entry name" value="Sigma70_r4_2"/>
    <property type="match status" value="1"/>
</dbReference>
<reference evidence="7 8" key="1">
    <citation type="submission" date="2019-09" db="EMBL/GenBank/DDBJ databases">
        <title>Actinomadura physcomitrii sp. nov., a novel actinomycete isolated from moss [Physcomitrium sphaericum (Ludw) Fuernr].</title>
        <authorList>
            <person name="Zhuang X."/>
            <person name="Liu C."/>
        </authorList>
    </citation>
    <scope>NUCLEOTIDE SEQUENCE [LARGE SCALE GENOMIC DNA]</scope>
    <source>
        <strain evidence="7 8">HMC1</strain>
    </source>
</reference>
<keyword evidence="4" id="KW-0804">Transcription</keyword>
<dbReference type="EC" id="2.7.7.6" evidence="7"/>
<feature type="region of interest" description="Disordered" evidence="5">
    <location>
        <begin position="1"/>
        <end position="42"/>
    </location>
</feature>
<evidence type="ECO:0000259" key="6">
    <source>
        <dbReference type="Pfam" id="PF08281"/>
    </source>
</evidence>
<evidence type="ECO:0000256" key="1">
    <source>
        <dbReference type="ARBA" id="ARBA00010641"/>
    </source>
</evidence>
<evidence type="ECO:0000313" key="8">
    <source>
        <dbReference type="Proteomes" id="UP000468735"/>
    </source>
</evidence>
<evidence type="ECO:0000256" key="3">
    <source>
        <dbReference type="ARBA" id="ARBA00023082"/>
    </source>
</evidence>
<keyword evidence="7" id="KW-0548">Nucleotidyltransferase</keyword>
<organism evidence="7 8">
    <name type="scientific">Actinomadura rudentiformis</name>
    <dbReference type="NCBI Taxonomy" id="359158"/>
    <lineage>
        <taxon>Bacteria</taxon>
        <taxon>Bacillati</taxon>
        <taxon>Actinomycetota</taxon>
        <taxon>Actinomycetes</taxon>
        <taxon>Streptosporangiales</taxon>
        <taxon>Thermomonosporaceae</taxon>
        <taxon>Actinomadura</taxon>
    </lineage>
</organism>
<evidence type="ECO:0000313" key="7">
    <source>
        <dbReference type="EMBL" id="KAB2352369.1"/>
    </source>
</evidence>
<dbReference type="CDD" id="cd06171">
    <property type="entry name" value="Sigma70_r4"/>
    <property type="match status" value="1"/>
</dbReference>
<dbReference type="InterPro" id="IPR036388">
    <property type="entry name" value="WH-like_DNA-bd_sf"/>
</dbReference>
<evidence type="ECO:0000256" key="4">
    <source>
        <dbReference type="ARBA" id="ARBA00023163"/>
    </source>
</evidence>
<dbReference type="InterPro" id="IPR052704">
    <property type="entry name" value="ECF_Sigma-70_Domain"/>
</dbReference>
<dbReference type="GO" id="GO:0006352">
    <property type="term" value="P:DNA-templated transcription initiation"/>
    <property type="evidence" value="ECO:0007669"/>
    <property type="project" value="InterPro"/>
</dbReference>
<dbReference type="GO" id="GO:0003899">
    <property type="term" value="F:DNA-directed RNA polymerase activity"/>
    <property type="evidence" value="ECO:0007669"/>
    <property type="project" value="UniProtKB-EC"/>
</dbReference>
<comment type="caution">
    <text evidence="7">The sequence shown here is derived from an EMBL/GenBank/DDBJ whole genome shotgun (WGS) entry which is preliminary data.</text>
</comment>
<gene>
    <name evidence="7" type="ORF">F8566_01360</name>
</gene>
<dbReference type="SUPFAM" id="SSF88659">
    <property type="entry name" value="Sigma3 and sigma4 domains of RNA polymerase sigma factors"/>
    <property type="match status" value="1"/>
</dbReference>
<proteinExistence type="inferred from homology"/>
<dbReference type="PANTHER" id="PTHR30173">
    <property type="entry name" value="SIGMA 19 FACTOR"/>
    <property type="match status" value="1"/>
</dbReference>